<dbReference type="Pfam" id="PF08241">
    <property type="entry name" value="Methyltransf_11"/>
    <property type="match status" value="1"/>
</dbReference>
<sequence>MTGTVATGYDVFLSHRSPDKPMVERLAEKLVEEAQLSPFLDRWHLIPGEPWQESLEQALNRSRCVAVFVGPSGVNSWENEEMRAALSRRVQENSFRVIPVLLPGADQEAKDKLPSFLLRFTWVDFSAGIDDPVAFSRLVAGIRGQAPGRSGVQKLSAASPYVRKSVREIMADALRQEGIDLASMPLGIGATIKTIIRRCQLQYPELEPGDVARKVSGGRAVAYEEKYGQRSQKEDERYRAFEEWEAELNTLLRHVGIRDLARCRAINVGIGNGLEKPFFYKDFKQLVGVDLSAKALARAAQAIVNLDPRRAEAEELQGVASHAFDLYLSLRTYQSSFFDIGDALFAACRVLDDGGRAVISIPYVYVDQGRLLNGLLRPGGHDLDPDLPYEIADTVRRGLQNLGFEQLGMHTGLFEIYVYATKAS</sequence>
<protein>
    <submittedName>
        <fullName evidence="2">Methyltransferase type 11</fullName>
    </submittedName>
</protein>
<gene>
    <name evidence="2" type="ordered locus">CAP2UW1_2420</name>
</gene>
<dbReference type="Gene3D" id="3.40.50.10140">
    <property type="entry name" value="Toll/interleukin-1 receptor homology (TIR) domain"/>
    <property type="match status" value="1"/>
</dbReference>
<dbReference type="InterPro" id="IPR000157">
    <property type="entry name" value="TIR_dom"/>
</dbReference>
<proteinExistence type="predicted"/>
<organism evidence="2">
    <name type="scientific">Accumulibacter regalis</name>
    <dbReference type="NCBI Taxonomy" id="522306"/>
    <lineage>
        <taxon>Bacteria</taxon>
        <taxon>Pseudomonadati</taxon>
        <taxon>Pseudomonadota</taxon>
        <taxon>Betaproteobacteria</taxon>
        <taxon>Candidatus Accumulibacter</taxon>
    </lineage>
</organism>
<dbReference type="SUPFAM" id="SSF52200">
    <property type="entry name" value="Toll/Interleukin receptor TIR domain"/>
    <property type="match status" value="1"/>
</dbReference>
<dbReference type="GO" id="GO:0008757">
    <property type="term" value="F:S-adenosylmethionine-dependent methyltransferase activity"/>
    <property type="evidence" value="ECO:0007669"/>
    <property type="project" value="InterPro"/>
</dbReference>
<dbReference type="AlphaFoldDB" id="C7RR28"/>
<dbReference type="InterPro" id="IPR029063">
    <property type="entry name" value="SAM-dependent_MTases_sf"/>
</dbReference>
<dbReference type="InterPro" id="IPR035897">
    <property type="entry name" value="Toll_tir_struct_dom_sf"/>
</dbReference>
<evidence type="ECO:0000259" key="1">
    <source>
        <dbReference type="PROSITE" id="PS50104"/>
    </source>
</evidence>
<dbReference type="SUPFAM" id="SSF53335">
    <property type="entry name" value="S-adenosyl-L-methionine-dependent methyltransferases"/>
    <property type="match status" value="1"/>
</dbReference>
<dbReference type="KEGG" id="app:CAP2UW1_2420"/>
<keyword evidence="2" id="KW-0489">Methyltransferase</keyword>
<reference evidence="2" key="2">
    <citation type="submission" date="2009-09" db="EMBL/GenBank/DDBJ databases">
        <title>Complete sequence of chromosome of Candidatus Accumulibacter phosphatis clade IIA str. UW-1.</title>
        <authorList>
            <consortium name="US DOE Joint Genome Institute"/>
            <person name="Martin H.G."/>
            <person name="Ivanova N."/>
            <person name="Kunin V."/>
            <person name="Warnecke F."/>
            <person name="Barry K."/>
            <person name="He S."/>
            <person name="Salamov A."/>
            <person name="Szeto E."/>
            <person name="Dalin E."/>
            <person name="Pangilinan J.L."/>
            <person name="Lapidus A."/>
            <person name="Lowry S."/>
            <person name="Kyrpides N.C."/>
            <person name="McMahon K.D."/>
            <person name="Hugenholtz P."/>
        </authorList>
    </citation>
    <scope>NUCLEOTIDE SEQUENCE [LARGE SCALE GENOMIC DNA]</scope>
    <source>
        <strain evidence="2">UW-1</strain>
    </source>
</reference>
<dbReference type="STRING" id="522306.CAP2UW1_2420"/>
<dbReference type="eggNOG" id="COG1674">
    <property type="taxonomic scope" value="Bacteria"/>
</dbReference>
<dbReference type="SMART" id="SM00255">
    <property type="entry name" value="TIR"/>
    <property type="match status" value="1"/>
</dbReference>
<dbReference type="GO" id="GO:0007165">
    <property type="term" value="P:signal transduction"/>
    <property type="evidence" value="ECO:0007669"/>
    <property type="project" value="InterPro"/>
</dbReference>
<dbReference type="HOGENOM" id="CLU_646589_0_0_4"/>
<keyword evidence="2" id="KW-0808">Transferase</keyword>
<dbReference type="Pfam" id="PF13676">
    <property type="entry name" value="TIR_2"/>
    <property type="match status" value="1"/>
</dbReference>
<name>C7RR28_ACCRE</name>
<dbReference type="Gene3D" id="3.40.50.150">
    <property type="entry name" value="Vaccinia Virus protein VP39"/>
    <property type="match status" value="1"/>
</dbReference>
<dbReference type="InterPro" id="IPR013216">
    <property type="entry name" value="Methyltransf_11"/>
</dbReference>
<dbReference type="PROSITE" id="PS50104">
    <property type="entry name" value="TIR"/>
    <property type="match status" value="1"/>
</dbReference>
<accession>C7RR28</accession>
<dbReference type="GO" id="GO:0032259">
    <property type="term" value="P:methylation"/>
    <property type="evidence" value="ECO:0007669"/>
    <property type="project" value="UniProtKB-KW"/>
</dbReference>
<feature type="domain" description="TIR" evidence="1">
    <location>
        <begin position="7"/>
        <end position="146"/>
    </location>
</feature>
<reference evidence="2" key="1">
    <citation type="submission" date="2009-08" db="EMBL/GenBank/DDBJ databases">
        <authorList>
            <consortium name="US DOE Joint Genome Institute"/>
            <person name="Lucas S."/>
            <person name="Copeland A."/>
            <person name="Lapidus A."/>
            <person name="Glavina del Rio T."/>
            <person name="Dalin E."/>
            <person name="Tice H."/>
            <person name="Bruce D."/>
            <person name="Barry K."/>
            <person name="Pitluck S."/>
            <person name="Lowry S."/>
            <person name="Larimer F."/>
            <person name="Land M."/>
            <person name="Hauser L."/>
            <person name="Kyrpides N."/>
            <person name="Ivanova N."/>
            <person name="McMahon K.D."/>
            <person name="Hugenholtz P."/>
        </authorList>
    </citation>
    <scope>NUCLEOTIDE SEQUENCE</scope>
    <source>
        <strain evidence="2">UW-1</strain>
    </source>
</reference>
<evidence type="ECO:0000313" key="2">
    <source>
        <dbReference type="EMBL" id="ACV35709.1"/>
    </source>
</evidence>
<dbReference type="EMBL" id="CP001715">
    <property type="protein sequence ID" value="ACV35709.1"/>
    <property type="molecule type" value="Genomic_DNA"/>
</dbReference>